<feature type="domain" description="Carbohydrate-binding module family 96" evidence="5">
    <location>
        <begin position="25"/>
        <end position="130"/>
    </location>
</feature>
<dbReference type="InterPro" id="IPR013424">
    <property type="entry name" value="Ice-binding_C"/>
</dbReference>
<dbReference type="NCBIfam" id="TIGR02595">
    <property type="entry name" value="PEP_CTERM"/>
    <property type="match status" value="1"/>
</dbReference>
<proteinExistence type="predicted"/>
<evidence type="ECO:0000256" key="2">
    <source>
        <dbReference type="ARBA" id="ARBA00022525"/>
    </source>
</evidence>
<protein>
    <recommendedName>
        <fullName evidence="5">Carbohydrate-binding module family 96 domain-containing protein</fullName>
    </recommendedName>
</protein>
<keyword evidence="3 4" id="KW-0732">Signal</keyword>
<evidence type="ECO:0000256" key="4">
    <source>
        <dbReference type="SAM" id="SignalP"/>
    </source>
</evidence>
<evidence type="ECO:0000256" key="3">
    <source>
        <dbReference type="ARBA" id="ARBA00022729"/>
    </source>
</evidence>
<feature type="chain" id="PRO_5002800093" description="Carbohydrate-binding module family 96 domain-containing protein" evidence="4">
    <location>
        <begin position="24"/>
        <end position="252"/>
    </location>
</feature>
<dbReference type="Pfam" id="PF24517">
    <property type="entry name" value="CBM96"/>
    <property type="match status" value="1"/>
</dbReference>
<keyword evidence="2" id="KW-0964">Secreted</keyword>
<comment type="subcellular location">
    <subcellularLocation>
        <location evidence="1">Secreted</location>
    </subcellularLocation>
</comment>
<dbReference type="RefSeq" id="WP_006977631.1">
    <property type="nucleotide sequence ID" value="NZ_ABVL01000001.1"/>
</dbReference>
<dbReference type="GO" id="GO:0005576">
    <property type="term" value="C:extracellular region"/>
    <property type="evidence" value="ECO:0007669"/>
    <property type="project" value="UniProtKB-SubCell"/>
</dbReference>
<dbReference type="EMBL" id="ABVL01000001">
    <property type="protein sequence ID" value="EDY22179.1"/>
    <property type="molecule type" value="Genomic_DNA"/>
</dbReference>
<evidence type="ECO:0000313" key="7">
    <source>
        <dbReference type="Proteomes" id="UP000005824"/>
    </source>
</evidence>
<accession>B4CUE1</accession>
<reference evidence="6 7" key="1">
    <citation type="journal article" date="2011" name="J. Bacteriol.">
        <title>Genome sequence of Chthoniobacter flavus Ellin428, an aerobic heterotrophic soil bacterium.</title>
        <authorList>
            <person name="Kant R."/>
            <person name="van Passel M.W."/>
            <person name="Palva A."/>
            <person name="Lucas S."/>
            <person name="Lapidus A."/>
            <person name="Glavina Del Rio T."/>
            <person name="Dalin E."/>
            <person name="Tice H."/>
            <person name="Bruce D."/>
            <person name="Goodwin L."/>
            <person name="Pitluck S."/>
            <person name="Larimer F.W."/>
            <person name="Land M.L."/>
            <person name="Hauser L."/>
            <person name="Sangwan P."/>
            <person name="de Vos W.M."/>
            <person name="Janssen P.H."/>
            <person name="Smidt H."/>
        </authorList>
    </citation>
    <scope>NUCLEOTIDE SEQUENCE [LARGE SCALE GENOMIC DNA]</scope>
    <source>
        <strain evidence="6 7">Ellin428</strain>
    </source>
</reference>
<evidence type="ECO:0000313" key="6">
    <source>
        <dbReference type="EMBL" id="EDY22179.1"/>
    </source>
</evidence>
<keyword evidence="7" id="KW-1185">Reference proteome</keyword>
<evidence type="ECO:0000259" key="5">
    <source>
        <dbReference type="Pfam" id="PF24517"/>
    </source>
</evidence>
<evidence type="ECO:0000256" key="1">
    <source>
        <dbReference type="ARBA" id="ARBA00004613"/>
    </source>
</evidence>
<name>B4CUE1_9BACT</name>
<feature type="signal peptide" evidence="4">
    <location>
        <begin position="1"/>
        <end position="23"/>
    </location>
</feature>
<dbReference type="InterPro" id="IPR055372">
    <property type="entry name" value="CBM96"/>
</dbReference>
<dbReference type="Proteomes" id="UP000005824">
    <property type="component" value="Unassembled WGS sequence"/>
</dbReference>
<dbReference type="AlphaFoldDB" id="B4CUE1"/>
<dbReference type="InParanoid" id="B4CUE1"/>
<gene>
    <name evidence="6" type="ORF">CfE428DRAFT_0304</name>
</gene>
<organism evidence="6 7">
    <name type="scientific">Chthoniobacter flavus Ellin428</name>
    <dbReference type="NCBI Taxonomy" id="497964"/>
    <lineage>
        <taxon>Bacteria</taxon>
        <taxon>Pseudomonadati</taxon>
        <taxon>Verrucomicrobiota</taxon>
        <taxon>Spartobacteria</taxon>
        <taxon>Chthoniobacterales</taxon>
        <taxon>Chthoniobacteraceae</taxon>
        <taxon>Chthoniobacter</taxon>
    </lineage>
</organism>
<dbReference type="STRING" id="497964.CfE428DRAFT_0304"/>
<comment type="caution">
    <text evidence="6">The sequence shown here is derived from an EMBL/GenBank/DDBJ whole genome shotgun (WGS) entry which is preliminary data.</text>
</comment>
<sequence precursor="true">MNSFRAFPGIALSVAALVRVAAAASVTLNPIHDTFVSSANASSNYGAAGALLIDASGLPKGEFDSLLQFDLSSARSSFDVTFGAGQWTISSITLQLFNTNPNNGLFNSAAAGQFTLNWMQNDSWQEGTGTPATPTTDGITYSTLPSFRSGADESLGTYSFNGATTGNNTWTLGLTNQFLADATAGNVVSLLGLPSGSVVSYTTNSENFSTPASRPVLTVTAQSVPEPAAIGFLAIGAMTALARRRRAVAARP</sequence>